<dbReference type="STRING" id="168384.SAMN05660368_03818"/>
<organism evidence="1 2">
    <name type="scientific">Marvinbryantia formatexigens DSM 14469</name>
    <dbReference type="NCBI Taxonomy" id="478749"/>
    <lineage>
        <taxon>Bacteria</taxon>
        <taxon>Bacillati</taxon>
        <taxon>Bacillota</taxon>
        <taxon>Clostridia</taxon>
        <taxon>Lachnospirales</taxon>
        <taxon>Lachnospiraceae</taxon>
        <taxon>Marvinbryantia</taxon>
    </lineage>
</organism>
<sequence>MKDEEKWKMPHIIKIPEAFTALVDERYKREDKGTLLVFSSDYSKRYTVKSFNDGYASNDNMSYNKGILGYPIVLALILEEKLAVDRKIASLFGGTNWTEINIKYDKNFTSSMDAVIKAVSNEIYSYDLIYVSIQNVYEQLEQMLERIKRYESTVSFKDSMNI</sequence>
<evidence type="ECO:0000313" key="1">
    <source>
        <dbReference type="EMBL" id="EET58734.1"/>
    </source>
</evidence>
<reference evidence="1" key="1">
    <citation type="submission" date="2009-07" db="EMBL/GenBank/DDBJ databases">
        <authorList>
            <person name="Weinstock G."/>
            <person name="Sodergren E."/>
            <person name="Clifton S."/>
            <person name="Fulton L."/>
            <person name="Fulton B."/>
            <person name="Courtney L."/>
            <person name="Fronick C."/>
            <person name="Harrison M."/>
            <person name="Strong C."/>
            <person name="Farmer C."/>
            <person name="Delahaunty K."/>
            <person name="Markovic C."/>
            <person name="Hall O."/>
            <person name="Minx P."/>
            <person name="Tomlinson C."/>
            <person name="Mitreva M."/>
            <person name="Nelson J."/>
            <person name="Hou S."/>
            <person name="Wollam A."/>
            <person name="Pepin K.H."/>
            <person name="Johnson M."/>
            <person name="Bhonagiri V."/>
            <person name="Nash W.E."/>
            <person name="Warren W."/>
            <person name="Chinwalla A."/>
            <person name="Mardis E.R."/>
            <person name="Wilson R.K."/>
        </authorList>
    </citation>
    <scope>NUCLEOTIDE SEQUENCE [LARGE SCALE GENOMIC DNA]</scope>
    <source>
        <strain evidence="1">DSM 14469</strain>
    </source>
</reference>
<protein>
    <submittedName>
        <fullName evidence="1">Uncharacterized protein</fullName>
    </submittedName>
</protein>
<dbReference type="RefSeq" id="WP_006864085.1">
    <property type="nucleotide sequence ID" value="NZ_ACCL02000026.1"/>
</dbReference>
<comment type="caution">
    <text evidence="1">The sequence shown here is derived from an EMBL/GenBank/DDBJ whole genome shotgun (WGS) entry which is preliminary data.</text>
</comment>
<evidence type="ECO:0000313" key="2">
    <source>
        <dbReference type="Proteomes" id="UP000005561"/>
    </source>
</evidence>
<dbReference type="AlphaFoldDB" id="C6LKY6"/>
<dbReference type="EMBL" id="ACCL02000026">
    <property type="protein sequence ID" value="EET58734.1"/>
    <property type="molecule type" value="Genomic_DNA"/>
</dbReference>
<proteinExistence type="predicted"/>
<keyword evidence="2" id="KW-1185">Reference proteome</keyword>
<accession>C6LKY6</accession>
<dbReference type="eggNOG" id="ENOG502ZQQ1">
    <property type="taxonomic scope" value="Bacteria"/>
</dbReference>
<name>C6LKY6_9FIRM</name>
<dbReference type="Proteomes" id="UP000005561">
    <property type="component" value="Unassembled WGS sequence"/>
</dbReference>
<gene>
    <name evidence="1" type="ORF">BRYFOR_09333</name>
</gene>